<dbReference type="PANTHER" id="PTHR13923:SF11">
    <property type="entry name" value="SECRETORY 31, ISOFORM D"/>
    <property type="match status" value="1"/>
</dbReference>
<dbReference type="GO" id="GO:0007029">
    <property type="term" value="P:endoplasmic reticulum organization"/>
    <property type="evidence" value="ECO:0007669"/>
    <property type="project" value="TreeGrafter"/>
</dbReference>
<organism evidence="12 13">
    <name type="scientific">Saprolegnia diclina (strain VS20)</name>
    <dbReference type="NCBI Taxonomy" id="1156394"/>
    <lineage>
        <taxon>Eukaryota</taxon>
        <taxon>Sar</taxon>
        <taxon>Stramenopiles</taxon>
        <taxon>Oomycota</taxon>
        <taxon>Saprolegniomycetes</taxon>
        <taxon>Saprolegniales</taxon>
        <taxon>Saprolegniaceae</taxon>
        <taxon>Saprolegnia</taxon>
    </lineage>
</organism>
<evidence type="ECO:0000256" key="10">
    <source>
        <dbReference type="SAM" id="MobiDB-lite"/>
    </source>
</evidence>
<dbReference type="Pfam" id="PF00400">
    <property type="entry name" value="WD40"/>
    <property type="match status" value="3"/>
</dbReference>
<feature type="compositionally biased region" description="Pro residues" evidence="10">
    <location>
        <begin position="692"/>
        <end position="706"/>
    </location>
</feature>
<keyword evidence="5" id="KW-0677">Repeat</keyword>
<keyword evidence="8" id="KW-0653">Protein transport</keyword>
<dbReference type="FunCoup" id="T0QL50">
    <property type="interactions" value="148"/>
</dbReference>
<dbReference type="OrthoDB" id="542917at2759"/>
<evidence type="ECO:0000256" key="8">
    <source>
        <dbReference type="ARBA" id="ARBA00022927"/>
    </source>
</evidence>
<dbReference type="Pfam" id="PF12931">
    <property type="entry name" value="TPR_Sec16"/>
    <property type="match status" value="1"/>
</dbReference>
<dbReference type="GO" id="GO:0090110">
    <property type="term" value="P:COPII-coated vesicle cargo loading"/>
    <property type="evidence" value="ECO:0007669"/>
    <property type="project" value="TreeGrafter"/>
</dbReference>
<evidence type="ECO:0000256" key="6">
    <source>
        <dbReference type="ARBA" id="ARBA00022824"/>
    </source>
</evidence>
<dbReference type="GO" id="GO:0030127">
    <property type="term" value="C:COPII vesicle coat"/>
    <property type="evidence" value="ECO:0007669"/>
    <property type="project" value="TreeGrafter"/>
</dbReference>
<evidence type="ECO:0000256" key="5">
    <source>
        <dbReference type="ARBA" id="ARBA00022737"/>
    </source>
</evidence>
<dbReference type="AlphaFoldDB" id="T0QL50"/>
<accession>T0QL50</accession>
<keyword evidence="3" id="KW-0813">Transport</keyword>
<dbReference type="InterPro" id="IPR001680">
    <property type="entry name" value="WD40_rpt"/>
</dbReference>
<comment type="subcellular location">
    <subcellularLocation>
        <location evidence="1">Endoplasmic reticulum</location>
    </subcellularLocation>
</comment>
<evidence type="ECO:0000256" key="2">
    <source>
        <dbReference type="ARBA" id="ARBA00009358"/>
    </source>
</evidence>
<evidence type="ECO:0000256" key="1">
    <source>
        <dbReference type="ARBA" id="ARBA00004240"/>
    </source>
</evidence>
<feature type="region of interest" description="Disordered" evidence="10">
    <location>
        <begin position="814"/>
        <end position="845"/>
    </location>
</feature>
<dbReference type="InterPro" id="IPR015943">
    <property type="entry name" value="WD40/YVTN_repeat-like_dom_sf"/>
</dbReference>
<evidence type="ECO:0000256" key="3">
    <source>
        <dbReference type="ARBA" id="ARBA00022448"/>
    </source>
</evidence>
<dbReference type="Proteomes" id="UP000030762">
    <property type="component" value="Unassembled WGS sequence"/>
</dbReference>
<gene>
    <name evidence="12" type="ORF">SDRG_07848</name>
</gene>
<evidence type="ECO:0000313" key="12">
    <source>
        <dbReference type="EMBL" id="EQC34520.1"/>
    </source>
</evidence>
<protein>
    <recommendedName>
        <fullName evidence="11">Sec16 Sec23-binding domain-containing protein</fullName>
    </recommendedName>
</protein>
<dbReference type="EMBL" id="JH767154">
    <property type="protein sequence ID" value="EQC34520.1"/>
    <property type="molecule type" value="Genomic_DNA"/>
</dbReference>
<dbReference type="RefSeq" id="XP_008611926.1">
    <property type="nucleotide sequence ID" value="XM_008613704.1"/>
</dbReference>
<comment type="similarity">
    <text evidence="2">Belongs to the WD repeat SEC31 family.</text>
</comment>
<dbReference type="InterPro" id="IPR036322">
    <property type="entry name" value="WD40_repeat_dom_sf"/>
</dbReference>
<feature type="region of interest" description="Disordered" evidence="10">
    <location>
        <begin position="677"/>
        <end position="727"/>
    </location>
</feature>
<dbReference type="PROSITE" id="PS50082">
    <property type="entry name" value="WD_REPEATS_2"/>
    <property type="match status" value="1"/>
</dbReference>
<dbReference type="GO" id="GO:0015031">
    <property type="term" value="P:protein transport"/>
    <property type="evidence" value="ECO:0007669"/>
    <property type="project" value="UniProtKB-KW"/>
</dbReference>
<name>T0QL50_SAPDV</name>
<dbReference type="VEuPathDB" id="FungiDB:SDRG_07848"/>
<keyword evidence="6" id="KW-0256">Endoplasmic reticulum</keyword>
<evidence type="ECO:0000256" key="4">
    <source>
        <dbReference type="ARBA" id="ARBA00022574"/>
    </source>
</evidence>
<dbReference type="InterPro" id="IPR040251">
    <property type="entry name" value="SEC31-like"/>
</dbReference>
<evidence type="ECO:0000313" key="13">
    <source>
        <dbReference type="Proteomes" id="UP000030762"/>
    </source>
</evidence>
<dbReference type="GO" id="GO:0005198">
    <property type="term" value="F:structural molecule activity"/>
    <property type="evidence" value="ECO:0007669"/>
    <property type="project" value="TreeGrafter"/>
</dbReference>
<sequence>MSVLKEVNGPATTAWCPIKRPRDAVLAMGSLREGKHELALYSMNMAVPSRAMERLGSVATTSRFLSVSWADVLKHRASCSLGVIAGGMEDGTVCLWSANKVLHSDETLLGSVTKHKGAVNAVQFNPRPDSSHLIASGGADGEMYITSLAKLEKPMIFAPGPSIAQAGHEITTVAWNTQAAFIVASGSQSGTTTIWDLKQKQPWCQLHDPYGAPASVIAWSPHEGLQLITASNDDAHPVVRLWDLRGSKTTPLAEFYEHRAGILSAAWNPHDAGFVLSSARDNRTLVWDLHSNQLALEVYDQQADGSYYSGGYERSHVQWSPLSPGLFSAATPESTQVLGVHSLGAQALYAPEWTTQQTQDATPEVTSSVANPLALVDAADALEIRGVDGKAFCDYKIGAEDESSVEWGFLKILFADDARKQLLLHLGFDEDEIEAEATRFMDNKAPSIGSGDPSLPSDPLPVFTRESEEMVKRALLVGNFEAAVECCLRHNQLANALLLATCGGPELWHRTQEAFFQQQQRPFMKIVAAIIKNELATLVHESDVAKWKETLAILSTYSKSEEFPSLCDQLALRLYDAGDVASATLCFICAMNMDRAIAIWADRVHAQDDASKPLAILHAVEKISVFKQATGHASAAALPLYSEYASLMLSIGQLDIAAKYGKHDAAIMERLQQGSQPTYAPSYQQPYVAQPTPQPQPTHQPQPPLEYAPSPEMYQAQQGHQEHQAQEYATQQEYVAQHDFPPQPTHEHGLTPPAPDAFFVQEDLYHEPAHQPYESYASETPAAAEFASHDEGPPVNAYEQEPVAYEEAPALHMEAHGEPPHSEPIGQVHKESPAQAHSAPPTHLHDAPIEDALHVDTAPKPLLLNAARTKSPAAPKPATPIVAANTPPYVTSVDLSGVHEDDMVVVTAVSGLIGALEMQKLPPMEGRQLGEIKKAADVLFTKLGHAADLGDAVLDLIHDLAGGLAARDIKHAQQVHVLLTKDHWAKQKDWLKGLKALIQIAIKRIR</sequence>
<reference evidence="12 13" key="1">
    <citation type="submission" date="2012-04" db="EMBL/GenBank/DDBJ databases">
        <title>The Genome Sequence of Saprolegnia declina VS20.</title>
        <authorList>
            <consortium name="The Broad Institute Genome Sequencing Platform"/>
            <person name="Russ C."/>
            <person name="Nusbaum C."/>
            <person name="Tyler B."/>
            <person name="van West P."/>
            <person name="Dieguez-Uribeondo J."/>
            <person name="de Bruijn I."/>
            <person name="Tripathy S."/>
            <person name="Jiang R."/>
            <person name="Young S.K."/>
            <person name="Zeng Q."/>
            <person name="Gargeya S."/>
            <person name="Fitzgerald M."/>
            <person name="Haas B."/>
            <person name="Abouelleil A."/>
            <person name="Alvarado L."/>
            <person name="Arachchi H.M."/>
            <person name="Berlin A."/>
            <person name="Chapman S.B."/>
            <person name="Goldberg J."/>
            <person name="Griggs A."/>
            <person name="Gujja S."/>
            <person name="Hansen M."/>
            <person name="Howarth C."/>
            <person name="Imamovic A."/>
            <person name="Larimer J."/>
            <person name="McCowen C."/>
            <person name="Montmayeur A."/>
            <person name="Murphy C."/>
            <person name="Neiman D."/>
            <person name="Pearson M."/>
            <person name="Priest M."/>
            <person name="Roberts A."/>
            <person name="Saif S."/>
            <person name="Shea T."/>
            <person name="Sisk P."/>
            <person name="Sykes S."/>
            <person name="Wortman J."/>
            <person name="Nusbaum C."/>
            <person name="Birren B."/>
        </authorList>
    </citation>
    <scope>NUCLEOTIDE SEQUENCE [LARGE SCALE GENOMIC DNA]</scope>
    <source>
        <strain evidence="12 13">VS20</strain>
    </source>
</reference>
<dbReference type="OMA" id="AQWAFGG"/>
<feature type="domain" description="Sec16 Sec23-binding" evidence="11">
    <location>
        <begin position="471"/>
        <end position="606"/>
    </location>
</feature>
<keyword evidence="13" id="KW-1185">Reference proteome</keyword>
<dbReference type="PROSITE" id="PS00678">
    <property type="entry name" value="WD_REPEATS_1"/>
    <property type="match status" value="1"/>
</dbReference>
<feature type="region of interest" description="Disordered" evidence="10">
    <location>
        <begin position="777"/>
        <end position="796"/>
    </location>
</feature>
<keyword evidence="7" id="KW-0931">ER-Golgi transport</keyword>
<dbReference type="SUPFAM" id="SSF50978">
    <property type="entry name" value="WD40 repeat-like"/>
    <property type="match status" value="1"/>
</dbReference>
<dbReference type="GO" id="GO:0070971">
    <property type="term" value="C:endoplasmic reticulum exit site"/>
    <property type="evidence" value="ECO:0007669"/>
    <property type="project" value="TreeGrafter"/>
</dbReference>
<dbReference type="STRING" id="1156394.T0QL50"/>
<evidence type="ECO:0000256" key="9">
    <source>
        <dbReference type="PROSITE-ProRule" id="PRU00221"/>
    </source>
</evidence>
<dbReference type="Gene3D" id="2.130.10.10">
    <property type="entry name" value="YVTN repeat-like/Quinoprotein amine dehydrogenase"/>
    <property type="match status" value="1"/>
</dbReference>
<dbReference type="PANTHER" id="PTHR13923">
    <property type="entry name" value="SEC31-RELATED PROTEIN"/>
    <property type="match status" value="1"/>
</dbReference>
<dbReference type="InterPro" id="IPR024298">
    <property type="entry name" value="Sec16_Sec23-bd"/>
</dbReference>
<evidence type="ECO:0000259" key="11">
    <source>
        <dbReference type="Pfam" id="PF12931"/>
    </source>
</evidence>
<dbReference type="SMART" id="SM00320">
    <property type="entry name" value="WD40"/>
    <property type="match status" value="5"/>
</dbReference>
<dbReference type="Gene3D" id="1.20.940.10">
    <property type="entry name" value="Functional domain of the splicing factor Prp18"/>
    <property type="match status" value="1"/>
</dbReference>
<keyword evidence="4 9" id="KW-0853">WD repeat</keyword>
<dbReference type="eggNOG" id="KOG0307">
    <property type="taxonomic scope" value="Eukaryota"/>
</dbReference>
<dbReference type="Gene3D" id="1.25.40.1030">
    <property type="match status" value="1"/>
</dbReference>
<dbReference type="InParanoid" id="T0QL50"/>
<evidence type="ECO:0000256" key="7">
    <source>
        <dbReference type="ARBA" id="ARBA00022892"/>
    </source>
</evidence>
<proteinExistence type="inferred from homology"/>
<dbReference type="GeneID" id="19948575"/>
<dbReference type="PROSITE" id="PS50294">
    <property type="entry name" value="WD_REPEATS_REGION"/>
    <property type="match status" value="1"/>
</dbReference>
<dbReference type="InterPro" id="IPR019775">
    <property type="entry name" value="WD40_repeat_CS"/>
</dbReference>
<feature type="repeat" description="WD" evidence="9">
    <location>
        <begin position="255"/>
        <end position="297"/>
    </location>
</feature>